<name>A0A6G0ST71_APHGL</name>
<gene>
    <name evidence="2" type="ORF">AGLY_018252</name>
</gene>
<dbReference type="OrthoDB" id="6615564at2759"/>
<feature type="domain" description="Double jelly roll-like" evidence="1">
    <location>
        <begin position="301"/>
        <end position="626"/>
    </location>
</feature>
<sequence>MYTITLNGNSSEMSCDIFPPLEVKTTSQLCLLSLQTHNSIPNIEPDCNTIGFRNSLGKCVNVTIPTGSYEIINLESTIQKLLPNHVTLFQLKADGSTLKCSMTCSHDIHFTIEHNISKILGFENKVYSENTKHESERIVNIMKVNCIKIDCNLISGSFSNGIPSQTIHEFFPSSPPGHKIIEVPKHLVFYRLNSTSISKTYTDCKETNQKQSIISTLFKSSIIMDEMYLDVAGGYEENCKITQMQYHSFLPYSTTALSNNDEIRISIQNMDAYTLPCESYLYIEGKLNIPADITAEKGEFNFTNNGLAFLFSEIRYEINGVEIQKLKSPGISSSLKGFCSHTPSELNNLQNAAWDVDMDASENKHFMLNNKFAGCIPLKHLFGFCEDYKKILLNCNQQIILNRSSTDFDALYVLTTTPNEKLKKVAIELNKIIWKMPIIRVSDKEKIKLLKVLDSRKPVACAFRNWDLCEYPVLPQNTSHSWTVKSSSLLEKPRFALIGLQTDRKNNLFNPSGRFDHCYLKNLKVHLNSEVYPYEDFRADFTNNVTAILYKAYAEFQKSYYEREYSDPLLPKNIFQQFVPIVVVDLSRQNDNVKSSTVDLRIEFETDKAIPAKTAAYCLILHDQIITYNPFNGDVRKL</sequence>
<proteinExistence type="predicted"/>
<evidence type="ECO:0000259" key="1">
    <source>
        <dbReference type="Pfam" id="PF21738"/>
    </source>
</evidence>
<comment type="caution">
    <text evidence="2">The sequence shown here is derived from an EMBL/GenBank/DDBJ whole genome shotgun (WGS) entry which is preliminary data.</text>
</comment>
<evidence type="ECO:0000313" key="2">
    <source>
        <dbReference type="EMBL" id="KAE9521348.1"/>
    </source>
</evidence>
<protein>
    <recommendedName>
        <fullName evidence="1">Double jelly roll-like domain-containing protein</fullName>
    </recommendedName>
</protein>
<dbReference type="PANTHER" id="PTHR36159:SF1">
    <property type="entry name" value="RETROVIRUS-RELATED POL POLYPROTEIN FROM TRANSPOSON 412-LIKE PROTEIN"/>
    <property type="match status" value="1"/>
</dbReference>
<dbReference type="PANTHER" id="PTHR36159">
    <property type="entry name" value="PROTEIN CBG23766"/>
    <property type="match status" value="1"/>
</dbReference>
<organism evidence="2 3">
    <name type="scientific">Aphis glycines</name>
    <name type="common">Soybean aphid</name>
    <dbReference type="NCBI Taxonomy" id="307491"/>
    <lineage>
        <taxon>Eukaryota</taxon>
        <taxon>Metazoa</taxon>
        <taxon>Ecdysozoa</taxon>
        <taxon>Arthropoda</taxon>
        <taxon>Hexapoda</taxon>
        <taxon>Insecta</taxon>
        <taxon>Pterygota</taxon>
        <taxon>Neoptera</taxon>
        <taxon>Paraneoptera</taxon>
        <taxon>Hemiptera</taxon>
        <taxon>Sternorrhyncha</taxon>
        <taxon>Aphidomorpha</taxon>
        <taxon>Aphidoidea</taxon>
        <taxon>Aphididae</taxon>
        <taxon>Aphidini</taxon>
        <taxon>Aphis</taxon>
        <taxon>Aphis</taxon>
    </lineage>
</organism>
<dbReference type="EMBL" id="VYZN01003027">
    <property type="protein sequence ID" value="KAE9521348.1"/>
    <property type="molecule type" value="Genomic_DNA"/>
</dbReference>
<evidence type="ECO:0000313" key="3">
    <source>
        <dbReference type="Proteomes" id="UP000475862"/>
    </source>
</evidence>
<dbReference type="InterPro" id="IPR049512">
    <property type="entry name" value="DJR-like_dom"/>
</dbReference>
<reference evidence="2 3" key="1">
    <citation type="submission" date="2019-08" db="EMBL/GenBank/DDBJ databases">
        <title>The genome of the soybean aphid Biotype 1, its phylome, world population structure and adaptation to the North American continent.</title>
        <authorList>
            <person name="Giordano R."/>
            <person name="Donthu R.K."/>
            <person name="Hernandez A.G."/>
            <person name="Wright C.L."/>
            <person name="Zimin A.V."/>
        </authorList>
    </citation>
    <scope>NUCLEOTIDE SEQUENCE [LARGE SCALE GENOMIC DNA]</scope>
    <source>
        <tissue evidence="2">Whole aphids</tissue>
    </source>
</reference>
<dbReference type="Pfam" id="PF21738">
    <property type="entry name" value="DJR-like_dom"/>
    <property type="match status" value="1"/>
</dbReference>
<dbReference type="AlphaFoldDB" id="A0A6G0ST71"/>
<dbReference type="Proteomes" id="UP000475862">
    <property type="component" value="Unassembled WGS sequence"/>
</dbReference>
<keyword evidence="3" id="KW-1185">Reference proteome</keyword>
<accession>A0A6G0ST71</accession>